<dbReference type="GO" id="GO:0016874">
    <property type="term" value="F:ligase activity"/>
    <property type="evidence" value="ECO:0007669"/>
    <property type="project" value="UniProtKB-KW"/>
</dbReference>
<feature type="transmembrane region" description="Helical" evidence="6">
    <location>
        <begin position="31"/>
        <end position="48"/>
    </location>
</feature>
<evidence type="ECO:0000256" key="3">
    <source>
        <dbReference type="ARBA" id="ARBA00022989"/>
    </source>
</evidence>
<protein>
    <submittedName>
        <fullName evidence="8">O-antigen ligase</fullName>
    </submittedName>
</protein>
<dbReference type="InterPro" id="IPR051533">
    <property type="entry name" value="WaaL-like"/>
</dbReference>
<keyword evidence="4 6" id="KW-0472">Membrane</keyword>
<sequence length="486" mass="51466">MRWPPLTWGVALLLCLSVLLGGGARQGLWSDAILQIYSLLLITAFVAAGRRPLGIGPLPGALLVGLVGLPLIQLVPMPPMLWTLLPERAQIAADLRLAGVDLPWLPVSLSPERTWRAALSLLPAVAMVLATSALDRRSRRAVSVLIVALAMASVLAGLAQLAQGPGSALRFHPMAAQSVGFFANRNHYAALLCCAIPVTAAWLAVTVLDRRPERLFVLSISVVVYASLLVGLAAAQSRAGIFLGLLAGIGSLGLALVHGRRFARFGVAVIGGAWLLGLGLIVQYAVLGFLDRFGSDLFDDFRLAIAGVTTRALAAFLPVGSGIGTFDGVYRMFETPNVLLESYVNHAHNEWLELALEGGIPAIALLALFLVWFGAASIRIWRLTEADAPRIDLAVARAASIVVTLLALHSAVDYPLRTSALMVVFAWACVILADPTGPADASAGGSGPRRHRRPRSTVAAERTTQQPAGDQLPRDGRATRSTTRSS</sequence>
<feature type="transmembrane region" description="Helical" evidence="6">
    <location>
        <begin position="265"/>
        <end position="290"/>
    </location>
</feature>
<organism evidence="8 9">
    <name type="scientific">Prosthecomicrobium pneumaticum</name>
    <dbReference type="NCBI Taxonomy" id="81895"/>
    <lineage>
        <taxon>Bacteria</taxon>
        <taxon>Pseudomonadati</taxon>
        <taxon>Pseudomonadota</taxon>
        <taxon>Alphaproteobacteria</taxon>
        <taxon>Hyphomicrobiales</taxon>
        <taxon>Kaistiaceae</taxon>
        <taxon>Prosthecomicrobium</taxon>
    </lineage>
</organism>
<dbReference type="GO" id="GO:0016020">
    <property type="term" value="C:membrane"/>
    <property type="evidence" value="ECO:0007669"/>
    <property type="project" value="UniProtKB-SubCell"/>
</dbReference>
<feature type="transmembrane region" description="Helical" evidence="6">
    <location>
        <begin position="188"/>
        <end position="208"/>
    </location>
</feature>
<keyword evidence="9" id="KW-1185">Reference proteome</keyword>
<evidence type="ECO:0000313" key="9">
    <source>
        <dbReference type="Proteomes" id="UP000523821"/>
    </source>
</evidence>
<keyword evidence="8" id="KW-0436">Ligase</keyword>
<feature type="transmembrane region" description="Helical" evidence="6">
    <location>
        <begin position="360"/>
        <end position="381"/>
    </location>
</feature>
<proteinExistence type="predicted"/>
<evidence type="ECO:0000256" key="6">
    <source>
        <dbReference type="SAM" id="Phobius"/>
    </source>
</evidence>
<evidence type="ECO:0000256" key="4">
    <source>
        <dbReference type="ARBA" id="ARBA00023136"/>
    </source>
</evidence>
<feature type="domain" description="O-antigen ligase-related" evidence="7">
    <location>
        <begin position="226"/>
        <end position="366"/>
    </location>
</feature>
<feature type="transmembrane region" description="Helical" evidence="6">
    <location>
        <begin position="55"/>
        <end position="75"/>
    </location>
</feature>
<feature type="transmembrane region" description="Helical" evidence="6">
    <location>
        <begin position="215"/>
        <end position="235"/>
    </location>
</feature>
<dbReference type="RefSeq" id="WP_183853076.1">
    <property type="nucleotide sequence ID" value="NZ_JACHOO010000002.1"/>
</dbReference>
<comment type="caution">
    <text evidence="8">The sequence shown here is derived from an EMBL/GenBank/DDBJ whole genome shotgun (WGS) entry which is preliminary data.</text>
</comment>
<dbReference type="PANTHER" id="PTHR37422:SF13">
    <property type="entry name" value="LIPOPOLYSACCHARIDE BIOSYNTHESIS PROTEIN PA4999-RELATED"/>
    <property type="match status" value="1"/>
</dbReference>
<keyword evidence="2 6" id="KW-0812">Transmembrane</keyword>
<accession>A0A7W9CUS4</accession>
<feature type="transmembrane region" description="Helical" evidence="6">
    <location>
        <begin position="241"/>
        <end position="258"/>
    </location>
</feature>
<reference evidence="8 9" key="1">
    <citation type="submission" date="2020-08" db="EMBL/GenBank/DDBJ databases">
        <title>Genomic Encyclopedia of Type Strains, Phase IV (KMG-IV): sequencing the most valuable type-strain genomes for metagenomic binning, comparative biology and taxonomic classification.</title>
        <authorList>
            <person name="Goeker M."/>
        </authorList>
    </citation>
    <scope>NUCLEOTIDE SEQUENCE [LARGE SCALE GENOMIC DNA]</scope>
    <source>
        <strain evidence="8 9">DSM 16268</strain>
    </source>
</reference>
<evidence type="ECO:0000256" key="2">
    <source>
        <dbReference type="ARBA" id="ARBA00022692"/>
    </source>
</evidence>
<evidence type="ECO:0000313" key="8">
    <source>
        <dbReference type="EMBL" id="MBB5751896.1"/>
    </source>
</evidence>
<dbReference type="InterPro" id="IPR007016">
    <property type="entry name" value="O-antigen_ligase-rel_domated"/>
</dbReference>
<gene>
    <name evidence="8" type="ORF">GGQ63_000948</name>
</gene>
<dbReference type="Pfam" id="PF04932">
    <property type="entry name" value="Wzy_C"/>
    <property type="match status" value="1"/>
</dbReference>
<dbReference type="EMBL" id="JACHOO010000002">
    <property type="protein sequence ID" value="MBB5751896.1"/>
    <property type="molecule type" value="Genomic_DNA"/>
</dbReference>
<feature type="transmembrane region" description="Helical" evidence="6">
    <location>
        <begin position="114"/>
        <end position="134"/>
    </location>
</feature>
<dbReference type="Proteomes" id="UP000523821">
    <property type="component" value="Unassembled WGS sequence"/>
</dbReference>
<name>A0A7W9CUS4_9HYPH</name>
<comment type="subcellular location">
    <subcellularLocation>
        <location evidence="1">Membrane</location>
        <topology evidence="1">Multi-pass membrane protein</topology>
    </subcellularLocation>
</comment>
<dbReference type="PANTHER" id="PTHR37422">
    <property type="entry name" value="TEICHURONIC ACID BIOSYNTHESIS PROTEIN TUAE"/>
    <property type="match status" value="1"/>
</dbReference>
<feature type="transmembrane region" description="Helical" evidence="6">
    <location>
        <begin position="393"/>
        <end position="412"/>
    </location>
</feature>
<feature type="transmembrane region" description="Helical" evidence="6">
    <location>
        <begin position="141"/>
        <end position="162"/>
    </location>
</feature>
<evidence type="ECO:0000259" key="7">
    <source>
        <dbReference type="Pfam" id="PF04932"/>
    </source>
</evidence>
<evidence type="ECO:0000256" key="5">
    <source>
        <dbReference type="SAM" id="MobiDB-lite"/>
    </source>
</evidence>
<keyword evidence="3 6" id="KW-1133">Transmembrane helix</keyword>
<feature type="region of interest" description="Disordered" evidence="5">
    <location>
        <begin position="439"/>
        <end position="486"/>
    </location>
</feature>
<evidence type="ECO:0000256" key="1">
    <source>
        <dbReference type="ARBA" id="ARBA00004141"/>
    </source>
</evidence>
<dbReference type="AlphaFoldDB" id="A0A7W9CUS4"/>